<accession>A0A914Z2B9</accession>
<organism evidence="2 3">
    <name type="scientific">Panagrolaimus superbus</name>
    <dbReference type="NCBI Taxonomy" id="310955"/>
    <lineage>
        <taxon>Eukaryota</taxon>
        <taxon>Metazoa</taxon>
        <taxon>Ecdysozoa</taxon>
        <taxon>Nematoda</taxon>
        <taxon>Chromadorea</taxon>
        <taxon>Rhabditida</taxon>
        <taxon>Tylenchina</taxon>
        <taxon>Panagrolaimomorpha</taxon>
        <taxon>Panagrolaimoidea</taxon>
        <taxon>Panagrolaimidae</taxon>
        <taxon>Panagrolaimus</taxon>
    </lineage>
</organism>
<evidence type="ECO:0000313" key="2">
    <source>
        <dbReference type="Proteomes" id="UP000887577"/>
    </source>
</evidence>
<protein>
    <submittedName>
        <fullName evidence="3">BTB domain-containing protein</fullName>
    </submittedName>
</protein>
<name>A0A914Z2B9_9BILA</name>
<dbReference type="AlphaFoldDB" id="A0A914Z2B9"/>
<reference evidence="3" key="1">
    <citation type="submission" date="2022-11" db="UniProtKB">
        <authorList>
            <consortium name="WormBaseParasite"/>
        </authorList>
    </citation>
    <scope>IDENTIFICATION</scope>
</reference>
<keyword evidence="2" id="KW-1185">Reference proteome</keyword>
<sequence length="265" mass="30579">MLEVPFALGNAKKIEADYNVTIDSANYYQNFYHVYDKSNGRGNFTCSAEEFFDPNYKIFVNGKFTIKVDGNFKIDAPASVFSEQKWNGGRLGDELWLKDDTKDFVIVVENRYIKVHKFILINRSEVFAAMFKSNTKEFIENKVEIIDFPFDVVEAGILLIYDCNCITTLSFNYQMSLLQFFDKYNLPMHKAETEAFLISQVSTSTVCRLTNCSIFTNSLKLKEKCMEFLMGCFATKTPLCDINILDADIALEMLQNYRYHVAKTE</sequence>
<dbReference type="CDD" id="cd18186">
    <property type="entry name" value="BTB_POZ_ZBTB_KLHL-like"/>
    <property type="match status" value="1"/>
</dbReference>
<dbReference type="Proteomes" id="UP000887577">
    <property type="component" value="Unplaced"/>
</dbReference>
<dbReference type="InterPro" id="IPR011333">
    <property type="entry name" value="SKP1/BTB/POZ_sf"/>
</dbReference>
<dbReference type="Gene3D" id="3.30.710.10">
    <property type="entry name" value="Potassium Channel Kv1.1, Chain A"/>
    <property type="match status" value="1"/>
</dbReference>
<evidence type="ECO:0000313" key="3">
    <source>
        <dbReference type="WBParaSite" id="PSU_v2.g4396.t1"/>
    </source>
</evidence>
<dbReference type="SUPFAM" id="SSF54695">
    <property type="entry name" value="POZ domain"/>
    <property type="match status" value="1"/>
</dbReference>
<dbReference type="PROSITE" id="PS50097">
    <property type="entry name" value="BTB"/>
    <property type="match status" value="1"/>
</dbReference>
<feature type="domain" description="BTB" evidence="1">
    <location>
        <begin position="102"/>
        <end position="162"/>
    </location>
</feature>
<proteinExistence type="predicted"/>
<dbReference type="Pfam" id="PF00651">
    <property type="entry name" value="BTB"/>
    <property type="match status" value="1"/>
</dbReference>
<dbReference type="PANTHER" id="PTHR24413">
    <property type="entry name" value="SPECKLE-TYPE POZ PROTEIN"/>
    <property type="match status" value="1"/>
</dbReference>
<dbReference type="SMART" id="SM00225">
    <property type="entry name" value="BTB"/>
    <property type="match status" value="1"/>
</dbReference>
<evidence type="ECO:0000259" key="1">
    <source>
        <dbReference type="PROSITE" id="PS50097"/>
    </source>
</evidence>
<dbReference type="WBParaSite" id="PSU_v2.g4396.t1">
    <property type="protein sequence ID" value="PSU_v2.g4396.t1"/>
    <property type="gene ID" value="PSU_v2.g4396"/>
</dbReference>
<dbReference type="InterPro" id="IPR000210">
    <property type="entry name" value="BTB/POZ_dom"/>
</dbReference>